<dbReference type="EMBL" id="BAAARE010000021">
    <property type="protein sequence ID" value="GAA2496992.1"/>
    <property type="molecule type" value="Genomic_DNA"/>
</dbReference>
<protein>
    <submittedName>
        <fullName evidence="1">Uncharacterized protein</fullName>
    </submittedName>
</protein>
<reference evidence="2" key="1">
    <citation type="journal article" date="2019" name="Int. J. Syst. Evol. Microbiol.">
        <title>The Global Catalogue of Microorganisms (GCM) 10K type strain sequencing project: providing services to taxonomists for standard genome sequencing and annotation.</title>
        <authorList>
            <consortium name="The Broad Institute Genomics Platform"/>
            <consortium name="The Broad Institute Genome Sequencing Center for Infectious Disease"/>
            <person name="Wu L."/>
            <person name="Ma J."/>
        </authorList>
    </citation>
    <scope>NUCLEOTIDE SEQUENCE [LARGE SCALE GENOMIC DNA]</scope>
    <source>
        <strain evidence="2">JCM 16259</strain>
    </source>
</reference>
<keyword evidence="2" id="KW-1185">Reference proteome</keyword>
<comment type="caution">
    <text evidence="1">The sequence shown here is derived from an EMBL/GenBank/DDBJ whole genome shotgun (WGS) entry which is preliminary data.</text>
</comment>
<dbReference type="Proteomes" id="UP001500730">
    <property type="component" value="Unassembled WGS sequence"/>
</dbReference>
<evidence type="ECO:0000313" key="2">
    <source>
        <dbReference type="Proteomes" id="UP001500730"/>
    </source>
</evidence>
<name>A0ABP5ZGQ9_9MICO</name>
<evidence type="ECO:0000313" key="1">
    <source>
        <dbReference type="EMBL" id="GAA2496992.1"/>
    </source>
</evidence>
<accession>A0ABP5ZGQ9</accession>
<organism evidence="1 2">
    <name type="scientific">Terrabacter carboxydivorans</name>
    <dbReference type="NCBI Taxonomy" id="619730"/>
    <lineage>
        <taxon>Bacteria</taxon>
        <taxon>Bacillati</taxon>
        <taxon>Actinomycetota</taxon>
        <taxon>Actinomycetes</taxon>
        <taxon>Micrococcales</taxon>
        <taxon>Intrasporangiaceae</taxon>
        <taxon>Terrabacter</taxon>
    </lineage>
</organism>
<proteinExistence type="predicted"/>
<dbReference type="RefSeq" id="WP_344256746.1">
    <property type="nucleotide sequence ID" value="NZ_BAAARE010000021.1"/>
</dbReference>
<sequence>MTDWPTRWRAVIASDVSTRDGIGWEFTSPTGEDVWAVFREDSGHFPVFSSTRGPGDLPPFSDLEAMTQTAVKDLLAAVNLEDDVGWLSANISAALLMASCEVLDWEGEEWALESADGDEPLAWASPGDSRTPFAWVRARGRDRETIVGVYQDDAVFGLSFLPLRSAPQLPKAAAGSLRPRSDIDLIRGRITHVEVAYDTLVEGRSGPGLVTEVLLHGEDSSTLLIAAEAYSRKEWHLYDESVVALRDLDAANSLDWIPPRRRWQPTHGFMP</sequence>
<gene>
    <name evidence="1" type="ORF">GCM10009858_39060</name>
</gene>